<feature type="active site" description="Proton acceptor" evidence="8">
    <location>
        <position position="440"/>
    </location>
</feature>
<evidence type="ECO:0000256" key="4">
    <source>
        <dbReference type="ARBA" id="ARBA00022857"/>
    </source>
</evidence>
<dbReference type="GO" id="GO:0016668">
    <property type="term" value="F:oxidoreductase activity, acting on a sulfur group of donors, NAD(P) as acceptor"/>
    <property type="evidence" value="ECO:0007669"/>
    <property type="project" value="InterPro"/>
</dbReference>
<evidence type="ECO:0000259" key="12">
    <source>
        <dbReference type="Pfam" id="PF02852"/>
    </source>
</evidence>
<comment type="cofactor">
    <cofactor evidence="9">
        <name>FAD</name>
        <dbReference type="ChEBI" id="CHEBI:57692"/>
    </cofactor>
    <text evidence="9">Binds 1 FAD per subunit.</text>
</comment>
<dbReference type="SUPFAM" id="SSF55424">
    <property type="entry name" value="FAD/NAD-linked reductases, dimerisation (C-terminal) domain"/>
    <property type="match status" value="1"/>
</dbReference>
<dbReference type="PANTHER" id="PTHR43014:SF2">
    <property type="entry name" value="MERCURIC REDUCTASE"/>
    <property type="match status" value="1"/>
</dbReference>
<dbReference type="PANTHER" id="PTHR43014">
    <property type="entry name" value="MERCURIC REDUCTASE"/>
    <property type="match status" value="1"/>
</dbReference>
<evidence type="ECO:0000259" key="13">
    <source>
        <dbReference type="Pfam" id="PF07992"/>
    </source>
</evidence>
<dbReference type="PIRSF" id="PIRSF000350">
    <property type="entry name" value="Mercury_reductase_MerA"/>
    <property type="match status" value="1"/>
</dbReference>
<dbReference type="Pfam" id="PF02852">
    <property type="entry name" value="Pyr_redox_dim"/>
    <property type="match status" value="1"/>
</dbReference>
<dbReference type="PRINTS" id="PR00411">
    <property type="entry name" value="PNDRDTASEI"/>
</dbReference>
<dbReference type="FunFam" id="3.30.390.30:FF:000001">
    <property type="entry name" value="Dihydrolipoyl dehydrogenase"/>
    <property type="match status" value="1"/>
</dbReference>
<feature type="binding site" evidence="9">
    <location>
        <position position="199"/>
    </location>
    <ligand>
        <name>NAD(+)</name>
        <dbReference type="ChEBI" id="CHEBI:57540"/>
    </ligand>
</feature>
<keyword evidence="9" id="KW-0520">NAD</keyword>
<dbReference type="PRINTS" id="PR00368">
    <property type="entry name" value="FADPNR"/>
</dbReference>
<reference evidence="14 15" key="1">
    <citation type="submission" date="2017-03" db="EMBL/GenBank/DDBJ databases">
        <title>Lifting the veil on microbial sulfur biogeochemistry in mining wastewaters.</title>
        <authorList>
            <person name="Kantor R.S."/>
            <person name="Colenbrander Nelson T."/>
            <person name="Marshall S."/>
            <person name="Bennett D."/>
            <person name="Apte S."/>
            <person name="Camacho D."/>
            <person name="Thomas B.C."/>
            <person name="Warren L.A."/>
            <person name="Banfield J.F."/>
        </authorList>
    </citation>
    <scope>NUCLEOTIDE SEQUENCE [LARGE SCALE GENOMIC DNA]</scope>
    <source>
        <strain evidence="14">32-68-21</strain>
    </source>
</reference>
<evidence type="ECO:0000256" key="1">
    <source>
        <dbReference type="ARBA" id="ARBA00007532"/>
    </source>
</evidence>
<dbReference type="Pfam" id="PF07992">
    <property type="entry name" value="Pyr_redox_2"/>
    <property type="match status" value="1"/>
</dbReference>
<evidence type="ECO:0000256" key="10">
    <source>
        <dbReference type="PIRSR" id="PIRSR000350-4"/>
    </source>
</evidence>
<comment type="caution">
    <text evidence="14">The sequence shown here is derived from an EMBL/GenBank/DDBJ whole genome shotgun (WGS) entry which is preliminary data.</text>
</comment>
<dbReference type="SUPFAM" id="SSF51905">
    <property type="entry name" value="FAD/NAD(P)-binding domain"/>
    <property type="match status" value="1"/>
</dbReference>
<evidence type="ECO:0000256" key="9">
    <source>
        <dbReference type="PIRSR" id="PIRSR000350-3"/>
    </source>
</evidence>
<keyword evidence="2 11" id="KW-0285">Flavoprotein</keyword>
<dbReference type="Gene3D" id="3.50.50.60">
    <property type="entry name" value="FAD/NAD(P)-binding domain"/>
    <property type="match status" value="2"/>
</dbReference>
<organism evidence="14 15">
    <name type="scientific">Brevundimonas subvibrioides</name>
    <dbReference type="NCBI Taxonomy" id="74313"/>
    <lineage>
        <taxon>Bacteria</taxon>
        <taxon>Pseudomonadati</taxon>
        <taxon>Pseudomonadota</taxon>
        <taxon>Alphaproteobacteria</taxon>
        <taxon>Caulobacterales</taxon>
        <taxon>Caulobacteraceae</taxon>
        <taxon>Brevundimonas</taxon>
    </lineage>
</organism>
<dbReference type="AlphaFoldDB" id="A0A258HNI9"/>
<protein>
    <submittedName>
        <fullName evidence="14">Mercuric reductase</fullName>
    </submittedName>
</protein>
<dbReference type="InterPro" id="IPR023753">
    <property type="entry name" value="FAD/NAD-binding_dom"/>
</dbReference>
<keyword evidence="3 9" id="KW-0274">FAD</keyword>
<evidence type="ECO:0000256" key="5">
    <source>
        <dbReference type="ARBA" id="ARBA00023002"/>
    </source>
</evidence>
<keyword evidence="5 11" id="KW-0560">Oxidoreductase</keyword>
<feature type="binding site" evidence="9">
    <location>
        <position position="307"/>
    </location>
    <ligand>
        <name>FAD</name>
        <dbReference type="ChEBI" id="CHEBI:57692"/>
    </ligand>
</feature>
<keyword evidence="6" id="KW-1015">Disulfide bond</keyword>
<accession>A0A258HNI9</accession>
<dbReference type="PROSITE" id="PS00076">
    <property type="entry name" value="PYRIDINE_REDOX_1"/>
    <property type="match status" value="1"/>
</dbReference>
<evidence type="ECO:0000256" key="8">
    <source>
        <dbReference type="PIRSR" id="PIRSR000350-2"/>
    </source>
</evidence>
<evidence type="ECO:0000256" key="2">
    <source>
        <dbReference type="ARBA" id="ARBA00022630"/>
    </source>
</evidence>
<dbReference type="InterPro" id="IPR001100">
    <property type="entry name" value="Pyr_nuc-diS_OxRdtase"/>
</dbReference>
<dbReference type="InterPro" id="IPR012999">
    <property type="entry name" value="Pyr_OxRdtase_I_AS"/>
</dbReference>
<evidence type="ECO:0000256" key="3">
    <source>
        <dbReference type="ARBA" id="ARBA00022827"/>
    </source>
</evidence>
<dbReference type="InterPro" id="IPR016156">
    <property type="entry name" value="FAD/NAD-linked_Rdtase_dimer_sf"/>
</dbReference>
<dbReference type="InterPro" id="IPR004099">
    <property type="entry name" value="Pyr_nucl-diS_OxRdtase_dimer"/>
</dbReference>
<feature type="binding site" evidence="9">
    <location>
        <position position="51"/>
    </location>
    <ligand>
        <name>FAD</name>
        <dbReference type="ChEBI" id="CHEBI:57692"/>
    </ligand>
</feature>
<gene>
    <name evidence="14" type="ORF">B7Y86_02600</name>
</gene>
<dbReference type="InterPro" id="IPR036188">
    <property type="entry name" value="FAD/NAD-bd_sf"/>
</dbReference>
<dbReference type="Proteomes" id="UP000216147">
    <property type="component" value="Unassembled WGS sequence"/>
</dbReference>
<dbReference type="Gene3D" id="3.30.390.30">
    <property type="match status" value="1"/>
</dbReference>
<keyword evidence="7 11" id="KW-0676">Redox-active center</keyword>
<feature type="domain" description="Pyridine nucleotide-disulphide oxidoreductase dimerisation" evidence="12">
    <location>
        <begin position="345"/>
        <end position="448"/>
    </location>
</feature>
<evidence type="ECO:0000313" key="14">
    <source>
        <dbReference type="EMBL" id="OYX58595.1"/>
    </source>
</evidence>
<feature type="domain" description="FAD/NAD(P)-binding" evidence="13">
    <location>
        <begin position="5"/>
        <end position="320"/>
    </location>
</feature>
<sequence length="458" mass="48472">MMKTYDAIIVGAGQAGPPLAERLIAAGQTVCLVERGRFGGTCVNTGCMPTKTLVASAHAAHIARRAGDFGVIAGPVSIDFARVMARKDKVVDTASGGVRGWLDGMKGCTVLEGHARFVSPTEMQVGESRITAPTIFLNVGGRAVIPDLPGVHDVPVLTNTTILQLTELPEHLVVVGGSYIGLEFAQMFRRFGSEVTVVEKGERIIQREDVDISEAIQAALEAEGVRFRLKADCITFVMRGDRIAVGVDCNDSEPEVLGTHVLLAVGRRPNTDDLDLDKAGVVVDARGAITVDDQLQTTVDGIWALGDCNGRGAFTHTAYNDFEIVADNLLAGADRKVTDRIDTYALYVDPPLGRVGMTEAQALAAGHRIEVGVRPMTRVGRAVEKGETRGLMKIVIDADTQAILGGAILGPGGDEAIHAVVNAMASGARASTLQHTVHIHPTVSELIPTIVGERKPVS</sequence>
<dbReference type="EMBL" id="NCEQ01000002">
    <property type="protein sequence ID" value="OYX58595.1"/>
    <property type="molecule type" value="Genomic_DNA"/>
</dbReference>
<feature type="binding site" evidence="9">
    <location>
        <begin position="176"/>
        <end position="183"/>
    </location>
    <ligand>
        <name>NAD(+)</name>
        <dbReference type="ChEBI" id="CHEBI:57540"/>
    </ligand>
</feature>
<evidence type="ECO:0000256" key="11">
    <source>
        <dbReference type="RuleBase" id="RU003691"/>
    </source>
</evidence>
<keyword evidence="4" id="KW-0521">NADP</keyword>
<dbReference type="GO" id="GO:0003955">
    <property type="term" value="F:NAD(P)H dehydrogenase (quinone) activity"/>
    <property type="evidence" value="ECO:0007669"/>
    <property type="project" value="TreeGrafter"/>
</dbReference>
<dbReference type="NCBIfam" id="NF004992">
    <property type="entry name" value="PRK06370.1-4"/>
    <property type="match status" value="1"/>
</dbReference>
<feature type="binding site" evidence="9">
    <location>
        <position position="266"/>
    </location>
    <ligand>
        <name>NAD(+)</name>
        <dbReference type="ChEBI" id="CHEBI:57540"/>
    </ligand>
</feature>
<keyword evidence="9" id="KW-0547">Nucleotide-binding</keyword>
<comment type="similarity">
    <text evidence="1 11">Belongs to the class-I pyridine nucleotide-disulfide oxidoreductase family.</text>
</comment>
<proteinExistence type="inferred from homology"/>
<name>A0A258HNI9_9CAUL</name>
<evidence type="ECO:0000256" key="7">
    <source>
        <dbReference type="ARBA" id="ARBA00023284"/>
    </source>
</evidence>
<dbReference type="GO" id="GO:0050660">
    <property type="term" value="F:flavin adenine dinucleotide binding"/>
    <property type="evidence" value="ECO:0007669"/>
    <property type="project" value="TreeGrafter"/>
</dbReference>
<evidence type="ECO:0000313" key="15">
    <source>
        <dbReference type="Proteomes" id="UP000216147"/>
    </source>
</evidence>
<feature type="disulfide bond" description="Redox-active" evidence="10">
    <location>
        <begin position="42"/>
        <end position="47"/>
    </location>
</feature>
<evidence type="ECO:0000256" key="6">
    <source>
        <dbReference type="ARBA" id="ARBA00023157"/>
    </source>
</evidence>